<comment type="subcellular location">
    <subcellularLocation>
        <location evidence="1">Membrane</location>
        <topology evidence="1">Multi-pass membrane protein</topology>
    </subcellularLocation>
</comment>
<dbReference type="Proteomes" id="UP000324022">
    <property type="component" value="Unassembled WGS sequence"/>
</dbReference>
<feature type="region of interest" description="Disordered" evidence="5">
    <location>
        <begin position="332"/>
        <end position="426"/>
    </location>
</feature>
<feature type="region of interest" description="Disordered" evidence="5">
    <location>
        <begin position="972"/>
        <end position="1041"/>
    </location>
</feature>
<evidence type="ECO:0000256" key="4">
    <source>
        <dbReference type="ARBA" id="ARBA00023136"/>
    </source>
</evidence>
<feature type="compositionally biased region" description="Basic residues" evidence="5">
    <location>
        <begin position="466"/>
        <end position="476"/>
    </location>
</feature>
<gene>
    <name evidence="8" type="ORF">UTRI_06348_B</name>
</gene>
<evidence type="ECO:0000256" key="5">
    <source>
        <dbReference type="SAM" id="MobiDB-lite"/>
    </source>
</evidence>
<dbReference type="OrthoDB" id="5382797at2759"/>
<organism evidence="8 9">
    <name type="scientific">Ustilago trichophora</name>
    <dbReference type="NCBI Taxonomy" id="86804"/>
    <lineage>
        <taxon>Eukaryota</taxon>
        <taxon>Fungi</taxon>
        <taxon>Dikarya</taxon>
        <taxon>Basidiomycota</taxon>
        <taxon>Ustilaginomycotina</taxon>
        <taxon>Ustilaginomycetes</taxon>
        <taxon>Ustilaginales</taxon>
        <taxon>Ustilaginaceae</taxon>
        <taxon>Ustilago</taxon>
    </lineage>
</organism>
<feature type="compositionally biased region" description="Polar residues" evidence="5">
    <location>
        <begin position="60"/>
        <end position="74"/>
    </location>
</feature>
<feature type="transmembrane region" description="Helical" evidence="6">
    <location>
        <begin position="707"/>
        <end position="727"/>
    </location>
</feature>
<sequence>MPSSSQNADPQSSSQHTTTTITTTSLDTSSIAGDRILSDSRSANVLTGGRAPHSTKEDSLTSTDPTLNNCSKTSSSVLSHKRSVKSITKQYEVRQDTASAALHLRVPLSTSRPSSPTYCASQLFATASNQHQSQSLDVPHTSALQKRSSFLLPSNSDPTTLSATPPRPRSLSSSSGTTFSRSPSIRLASGSYPSTLRPPVKKASDSSIRSLPEPPLPLPQVADKSSCPPSPVNIGGTAAPEAPTTAVTMNTSQEETSAAPASKSLQSTAPPQDTAKPQNAHEHNPTLEQNDVEDEALYEGMDSITDLDGHTGANGTGLTASSIDFSKMTLAERREHSRRHSHIHSRNLSVFFPRPGTEAEAESDAVKAREHFEQQHHHHQHVAPASAASTSSATGTNTSSSDSKVHRRGNSGNRPQITVSTDASTLSPRSASFAALTANENTNKNSSKLGAPDNHLGGDLSPSPTKSRRGHHHRHSVAMLDSGLSPIAANKQNGGHGMERSTSSTSWNSDASHSVPFDHHHHSHNHNHNHDHSHTHSHGHKHRRSLHVRTVSALGHIPQASRPLLLFGISHFGLGAALWMAGQEVDSLSATGLGYLVVFDAMGILSSALSDWALEWEQHASDQRRRSGKTEGTTMKRPYGMHRVSTLLHFVQTIYLLFASVYVLKESVEHALLEGGGSNAAGAEGGRVESASGHDHSHAHAEHSVGILMPNLLLALSLAACVFSNIVMGNHARLVAACGISTAASGGAPGGPRHGRSGSVLMRPSELASPLLALLANPFSLTVLFFSSALLFAGLTMPSIQVAALDKVLAGLESVSMFYVAYPASVALGKVLLQTAPSESSPNKQQLKRALKLVEQHPLISYVPPPNLWQLTPPTSALVQADRGSGMLSGGGASGRGMHFGSKTASLVASVTVFLRAEATDEDCFEMTKWVWEKLAPSVGAGRGLMAGEMLRGTQRAGELTVCVKREGHEEDGAQHSFGGGCGHGHGHDHAHDHAHGHHNHSHHSHHSHGHHGHSHGHGHSAHSHDHSHGHDHNHGHHHHH</sequence>
<feature type="compositionally biased region" description="Low complexity" evidence="5">
    <location>
        <begin position="385"/>
        <end position="402"/>
    </location>
</feature>
<feature type="compositionally biased region" description="Basic and acidic residues" evidence="5">
    <location>
        <begin position="1023"/>
        <end position="1033"/>
    </location>
</feature>
<feature type="transmembrane region" description="Helical" evidence="6">
    <location>
        <begin position="771"/>
        <end position="795"/>
    </location>
</feature>
<keyword evidence="3 6" id="KW-1133">Transmembrane helix</keyword>
<feature type="compositionally biased region" description="Low complexity" evidence="5">
    <location>
        <begin position="169"/>
        <end position="184"/>
    </location>
</feature>
<protein>
    <recommendedName>
        <fullName evidence="7">Cation efflux protein transmembrane domain-containing protein</fullName>
    </recommendedName>
</protein>
<evidence type="ECO:0000256" key="2">
    <source>
        <dbReference type="ARBA" id="ARBA00022692"/>
    </source>
</evidence>
<dbReference type="GO" id="GO:0008324">
    <property type="term" value="F:monoatomic cation transmembrane transporter activity"/>
    <property type="evidence" value="ECO:0007669"/>
    <property type="project" value="InterPro"/>
</dbReference>
<feature type="region of interest" description="Disordered" evidence="5">
    <location>
        <begin position="149"/>
        <end position="289"/>
    </location>
</feature>
<evidence type="ECO:0000256" key="1">
    <source>
        <dbReference type="ARBA" id="ARBA00004141"/>
    </source>
</evidence>
<dbReference type="Pfam" id="PF01545">
    <property type="entry name" value="Cation_efflux"/>
    <property type="match status" value="1"/>
</dbReference>
<feature type="compositionally biased region" description="Polar residues" evidence="5">
    <location>
        <begin position="263"/>
        <end position="277"/>
    </location>
</feature>
<dbReference type="GO" id="GO:0098771">
    <property type="term" value="P:inorganic ion homeostasis"/>
    <property type="evidence" value="ECO:0007669"/>
    <property type="project" value="UniProtKB-ARBA"/>
</dbReference>
<accession>A0A5C3EMC3</accession>
<reference evidence="8 9" key="1">
    <citation type="submission" date="2018-03" db="EMBL/GenBank/DDBJ databases">
        <authorList>
            <person name="Guldener U."/>
        </authorList>
    </citation>
    <scope>NUCLEOTIDE SEQUENCE [LARGE SCALE GENOMIC DNA]</scope>
    <source>
        <strain evidence="8 9">NBRC100155</strain>
    </source>
</reference>
<feature type="compositionally biased region" description="Basic and acidic residues" evidence="5">
    <location>
        <begin position="364"/>
        <end position="375"/>
    </location>
</feature>
<dbReference type="EMBL" id="OOIN01000039">
    <property type="protein sequence ID" value="SPO31622.1"/>
    <property type="molecule type" value="Genomic_DNA"/>
</dbReference>
<evidence type="ECO:0000259" key="7">
    <source>
        <dbReference type="Pfam" id="PF01545"/>
    </source>
</evidence>
<feature type="compositionally biased region" description="Basic residues" evidence="5">
    <location>
        <begin position="336"/>
        <end position="345"/>
    </location>
</feature>
<feature type="region of interest" description="Disordered" evidence="5">
    <location>
        <begin position="441"/>
        <end position="543"/>
    </location>
</feature>
<dbReference type="GO" id="GO:0030003">
    <property type="term" value="P:intracellular monoatomic cation homeostasis"/>
    <property type="evidence" value="ECO:0007669"/>
    <property type="project" value="UniProtKB-ARBA"/>
</dbReference>
<dbReference type="Gene3D" id="1.20.1510.10">
    <property type="entry name" value="Cation efflux protein transmembrane domain"/>
    <property type="match status" value="1"/>
</dbReference>
<feature type="compositionally biased region" description="Low complexity" evidence="5">
    <location>
        <begin position="1"/>
        <end position="30"/>
    </location>
</feature>
<evidence type="ECO:0000256" key="6">
    <source>
        <dbReference type="SAM" id="Phobius"/>
    </source>
</evidence>
<dbReference type="InterPro" id="IPR027469">
    <property type="entry name" value="Cation_efflux_TMD_sf"/>
</dbReference>
<dbReference type="AlphaFoldDB" id="A0A5C3EMC3"/>
<feature type="compositionally biased region" description="Polar residues" evidence="5">
    <location>
        <begin position="149"/>
        <end position="161"/>
    </location>
</feature>
<keyword evidence="2 6" id="KW-0812">Transmembrane</keyword>
<proteinExistence type="predicted"/>
<feature type="compositionally biased region" description="Low complexity" evidence="5">
    <location>
        <begin position="501"/>
        <end position="514"/>
    </location>
</feature>
<feature type="region of interest" description="Disordered" evidence="5">
    <location>
        <begin position="1"/>
        <end position="74"/>
    </location>
</feature>
<name>A0A5C3EMC3_9BASI</name>
<feature type="domain" description="Cation efflux protein transmembrane" evidence="7">
    <location>
        <begin position="637"/>
        <end position="833"/>
    </location>
</feature>
<keyword evidence="9" id="KW-1185">Reference proteome</keyword>
<dbReference type="GO" id="GO:0016020">
    <property type="term" value="C:membrane"/>
    <property type="evidence" value="ECO:0007669"/>
    <property type="project" value="UniProtKB-SubCell"/>
</dbReference>
<evidence type="ECO:0000256" key="3">
    <source>
        <dbReference type="ARBA" id="ARBA00022989"/>
    </source>
</evidence>
<feature type="compositionally biased region" description="Polar residues" evidence="5">
    <location>
        <begin position="410"/>
        <end position="426"/>
    </location>
</feature>
<dbReference type="InterPro" id="IPR058533">
    <property type="entry name" value="Cation_efflux_TM"/>
</dbReference>
<evidence type="ECO:0000313" key="8">
    <source>
        <dbReference type="EMBL" id="SPO31622.1"/>
    </source>
</evidence>
<feature type="compositionally biased region" description="Basic residues" evidence="5">
    <location>
        <begin position="995"/>
        <end position="1022"/>
    </location>
</feature>
<keyword evidence="4 6" id="KW-0472">Membrane</keyword>
<feature type="compositionally biased region" description="Low complexity" evidence="5">
    <location>
        <begin position="237"/>
        <end position="248"/>
    </location>
</feature>
<evidence type="ECO:0000313" key="9">
    <source>
        <dbReference type="Proteomes" id="UP000324022"/>
    </source>
</evidence>